<keyword evidence="1" id="KW-0812">Transmembrane</keyword>
<feature type="transmembrane region" description="Helical" evidence="1">
    <location>
        <begin position="84"/>
        <end position="103"/>
    </location>
</feature>
<keyword evidence="1" id="KW-0472">Membrane</keyword>
<feature type="transmembrane region" description="Helical" evidence="1">
    <location>
        <begin position="51"/>
        <end position="72"/>
    </location>
</feature>
<accession>A0A7G5C546</accession>
<evidence type="ECO:0000256" key="1">
    <source>
        <dbReference type="SAM" id="Phobius"/>
    </source>
</evidence>
<dbReference type="Pfam" id="PF11167">
    <property type="entry name" value="DUF2953"/>
    <property type="match status" value="1"/>
</dbReference>
<dbReference type="KEGG" id="cchl:FPL14_26565"/>
<organism evidence="2 3">
    <name type="scientific">Cohnella cholangitidis</name>
    <dbReference type="NCBI Taxonomy" id="2598458"/>
    <lineage>
        <taxon>Bacteria</taxon>
        <taxon>Bacillati</taxon>
        <taxon>Bacillota</taxon>
        <taxon>Bacilli</taxon>
        <taxon>Bacillales</taxon>
        <taxon>Paenibacillaceae</taxon>
        <taxon>Cohnella</taxon>
    </lineage>
</organism>
<dbReference type="EMBL" id="CP041969">
    <property type="protein sequence ID" value="QMV44330.1"/>
    <property type="molecule type" value="Genomic_DNA"/>
</dbReference>
<gene>
    <name evidence="2" type="ORF">FPL14_26565</name>
</gene>
<protein>
    <submittedName>
        <fullName evidence="2">DUF2953 domain-containing protein</fullName>
    </submittedName>
</protein>
<proteinExistence type="predicted"/>
<name>A0A7G5C546_9BACL</name>
<dbReference type="InterPro" id="IPR021338">
    <property type="entry name" value="DUF2953"/>
</dbReference>
<evidence type="ECO:0000313" key="2">
    <source>
        <dbReference type="EMBL" id="QMV44330.1"/>
    </source>
</evidence>
<keyword evidence="1" id="KW-1133">Transmembrane helix</keyword>
<keyword evidence="3" id="KW-1185">Reference proteome</keyword>
<dbReference type="Proteomes" id="UP000515679">
    <property type="component" value="Chromosome"/>
</dbReference>
<sequence length="277" mass="31358">MTSSKRERKCCSTGSKAVSYLWKIWIRNWIWNEVKPEGHTTPRKGGESMAFWLWIVLALVIVGLAAALVSRIRVRVRYSRSGRLDQLVVVIQALYGLFQYQVILPSIVIRGLNVVYRERKDGNLPGSKKKQKKRIIGRGTIIRYARAYRTILLSTKKFKRWARYSLKKIECTRWRLDFRVGTGDAASTAVITGLLWAISGCASGAAGQLLSLKTSPKSEVAPNYSSVEFSIVWEADFRIRLSVALWAILKLGTSTVRIGRAVRAWRSWLSGPPESVR</sequence>
<dbReference type="AlphaFoldDB" id="A0A7G5C546"/>
<evidence type="ECO:0000313" key="3">
    <source>
        <dbReference type="Proteomes" id="UP000515679"/>
    </source>
</evidence>
<reference evidence="2 3" key="1">
    <citation type="submission" date="2019-07" db="EMBL/GenBank/DDBJ databases">
        <authorList>
            <person name="Kim J.K."/>
            <person name="Cheong H.-M."/>
            <person name="Choi Y."/>
            <person name="Hwang K.J."/>
            <person name="Lee S."/>
            <person name="Choi C."/>
        </authorList>
    </citation>
    <scope>NUCLEOTIDE SEQUENCE [LARGE SCALE GENOMIC DNA]</scope>
    <source>
        <strain evidence="2 3">KS 22</strain>
    </source>
</reference>